<evidence type="ECO:0000313" key="3">
    <source>
        <dbReference type="EMBL" id="SHG09725.1"/>
    </source>
</evidence>
<proteinExistence type="predicted"/>
<protein>
    <submittedName>
        <fullName evidence="3">Putative membrane protein</fullName>
    </submittedName>
</protein>
<dbReference type="InterPro" id="IPR012347">
    <property type="entry name" value="Ferritin-like"/>
</dbReference>
<dbReference type="RefSeq" id="WP_073174702.1">
    <property type="nucleotide sequence ID" value="NZ_FQVE01000004.1"/>
</dbReference>
<dbReference type="AlphaFoldDB" id="A0A1M5H1C6"/>
<feature type="compositionally biased region" description="Polar residues" evidence="1">
    <location>
        <begin position="48"/>
        <end position="61"/>
    </location>
</feature>
<gene>
    <name evidence="3" type="ORF">SAMN02787073_3540</name>
</gene>
<dbReference type="Pfam" id="PF13628">
    <property type="entry name" value="DUF4142"/>
    <property type="match status" value="1"/>
</dbReference>
<sequence>MKKTILIIVAIAAITACNKKETTTVDHSADHSEMSAPVDSGAMPGDSLSISQTSSETTSLNDQDRKFADAAAKGGMMEVMAGELASQNATNPTVKKLGEMMVKDHTKANEELKQWASKTAYNLPTGLDADQQKKYDDLKAKKGADFDRMYTDMMVKDHEKTIADFKKEAADGSESSLKNFATTTLPTLDHHLMESKKAKDAVK</sequence>
<evidence type="ECO:0000313" key="4">
    <source>
        <dbReference type="Proteomes" id="UP000184108"/>
    </source>
</evidence>
<feature type="region of interest" description="Disordered" evidence="1">
    <location>
        <begin position="21"/>
        <end position="64"/>
    </location>
</feature>
<dbReference type="Proteomes" id="UP000184108">
    <property type="component" value="Unassembled WGS sequence"/>
</dbReference>
<evidence type="ECO:0000256" key="1">
    <source>
        <dbReference type="SAM" id="MobiDB-lite"/>
    </source>
</evidence>
<dbReference type="PANTHER" id="PTHR38593">
    <property type="entry name" value="BLR2558 PROTEIN"/>
    <property type="match status" value="1"/>
</dbReference>
<feature type="domain" description="DUF4142" evidence="2">
    <location>
        <begin position="63"/>
        <end position="196"/>
    </location>
</feature>
<dbReference type="InterPro" id="IPR025419">
    <property type="entry name" value="DUF4142"/>
</dbReference>
<accession>A0A1M5H1C6</accession>
<organism evidence="3 4">
    <name type="scientific">Chryseobacterium vrystaatense</name>
    <dbReference type="NCBI Taxonomy" id="307480"/>
    <lineage>
        <taxon>Bacteria</taxon>
        <taxon>Pseudomonadati</taxon>
        <taxon>Bacteroidota</taxon>
        <taxon>Flavobacteriia</taxon>
        <taxon>Flavobacteriales</taxon>
        <taxon>Weeksellaceae</taxon>
        <taxon>Chryseobacterium group</taxon>
        <taxon>Chryseobacterium</taxon>
    </lineage>
</organism>
<evidence type="ECO:0000259" key="2">
    <source>
        <dbReference type="Pfam" id="PF13628"/>
    </source>
</evidence>
<dbReference type="EMBL" id="FQVE01000004">
    <property type="protein sequence ID" value="SHG09725.1"/>
    <property type="molecule type" value="Genomic_DNA"/>
</dbReference>
<dbReference type="Gene3D" id="1.20.1260.10">
    <property type="match status" value="1"/>
</dbReference>
<dbReference type="PROSITE" id="PS51257">
    <property type="entry name" value="PROKAR_LIPOPROTEIN"/>
    <property type="match status" value="1"/>
</dbReference>
<dbReference type="PANTHER" id="PTHR38593:SF1">
    <property type="entry name" value="BLR2558 PROTEIN"/>
    <property type="match status" value="1"/>
</dbReference>
<name>A0A1M5H1C6_9FLAO</name>
<feature type="compositionally biased region" description="Basic and acidic residues" evidence="1">
    <location>
        <begin position="21"/>
        <end position="33"/>
    </location>
</feature>
<reference evidence="4" key="1">
    <citation type="submission" date="2016-11" db="EMBL/GenBank/DDBJ databases">
        <authorList>
            <person name="Varghese N."/>
            <person name="Submissions S."/>
        </authorList>
    </citation>
    <scope>NUCLEOTIDE SEQUENCE [LARGE SCALE GENOMIC DNA]</scope>
    <source>
        <strain evidence="4">YR203</strain>
    </source>
</reference>